<dbReference type="PROSITE" id="PS01124">
    <property type="entry name" value="HTH_ARAC_FAMILY_2"/>
    <property type="match status" value="1"/>
</dbReference>
<dbReference type="InterPro" id="IPR011006">
    <property type="entry name" value="CheY-like_superfamily"/>
</dbReference>
<dbReference type="EMBL" id="CACRST010000019">
    <property type="protein sequence ID" value="VYT17217.1"/>
    <property type="molecule type" value="Genomic_DNA"/>
</dbReference>
<dbReference type="AlphaFoldDB" id="A0A6N2UIS5"/>
<dbReference type="SMART" id="SM00342">
    <property type="entry name" value="HTH_ARAC"/>
    <property type="match status" value="1"/>
</dbReference>
<dbReference type="GO" id="GO:0043565">
    <property type="term" value="F:sequence-specific DNA binding"/>
    <property type="evidence" value="ECO:0007669"/>
    <property type="project" value="InterPro"/>
</dbReference>
<dbReference type="GO" id="GO:0000160">
    <property type="term" value="P:phosphorelay signal transduction system"/>
    <property type="evidence" value="ECO:0007669"/>
    <property type="project" value="InterPro"/>
</dbReference>
<dbReference type="Gene3D" id="3.40.50.2300">
    <property type="match status" value="1"/>
</dbReference>
<dbReference type="SMART" id="SM00448">
    <property type="entry name" value="REC"/>
    <property type="match status" value="1"/>
</dbReference>
<evidence type="ECO:0000259" key="8">
    <source>
        <dbReference type="PROSITE" id="PS50110"/>
    </source>
</evidence>
<dbReference type="PROSITE" id="PS50110">
    <property type="entry name" value="RESPONSE_REGULATORY"/>
    <property type="match status" value="1"/>
</dbReference>
<feature type="modified residue" description="4-aspartylphosphate" evidence="6">
    <location>
        <position position="60"/>
    </location>
</feature>
<dbReference type="InterPro" id="IPR009057">
    <property type="entry name" value="Homeodomain-like_sf"/>
</dbReference>
<keyword evidence="4" id="KW-0804">Transcription</keyword>
<dbReference type="InterPro" id="IPR020449">
    <property type="entry name" value="Tscrpt_reg_AraC-type_HTH"/>
</dbReference>
<dbReference type="PRINTS" id="PR00032">
    <property type="entry name" value="HTHARAC"/>
</dbReference>
<accession>A0A6N2UIS5</accession>
<dbReference type="Gene3D" id="1.10.10.60">
    <property type="entry name" value="Homeodomain-like"/>
    <property type="match status" value="2"/>
</dbReference>
<reference evidence="9" key="1">
    <citation type="submission" date="2019-11" db="EMBL/GenBank/DDBJ databases">
        <authorList>
            <person name="Feng L."/>
        </authorList>
    </citation>
    <scope>NUCLEOTIDE SEQUENCE</scope>
    <source>
        <strain evidence="9">BgluceraseaLFYP119</strain>
    </source>
</reference>
<name>A0A6N2UIS5_9FIRM</name>
<dbReference type="PANTHER" id="PTHR43280:SF2">
    <property type="entry name" value="HTH-TYPE TRANSCRIPTIONAL REGULATOR EXSA"/>
    <property type="match status" value="1"/>
</dbReference>
<dbReference type="RefSeq" id="WP_156354551.1">
    <property type="nucleotide sequence ID" value="NZ_CACRST010000019.1"/>
</dbReference>
<sequence length="253" mass="29186">MKKIKHYNIMLVEDEELLRQSLARHIDQLGNGYKVVCQAMDGQEALEALKKEDIHLIITDIRMPVMDGLSLARSVHEQYPHILTVILSGYADFQYAQEALRQGVFDYLLKPVSRENLESTLGKASLALQKHYELEEDTSITGKDAQEIVDYVVLYIRNHYMDDIDFSDISSRMGFSSAYLTKLFNKYVGNTPLKYLTEVRIHEAKHLLLNTSLPIREVGEKVGYPDQFHFSKTFRKLTGINPTAYRKKPQKEE</sequence>
<comment type="function">
    <text evidence="5">May play the central regulatory role in sporulation. It may be an element of the effector pathway responsible for the activation of sporulation genes in response to nutritional stress. Spo0A may act in concert with spo0H (a sigma factor) to control the expression of some genes that are critical to the sporulation process.</text>
</comment>
<dbReference type="Pfam" id="PF00072">
    <property type="entry name" value="Response_reg"/>
    <property type="match status" value="1"/>
</dbReference>
<dbReference type="SUPFAM" id="SSF46689">
    <property type="entry name" value="Homeodomain-like"/>
    <property type="match status" value="2"/>
</dbReference>
<dbReference type="GO" id="GO:0003700">
    <property type="term" value="F:DNA-binding transcription factor activity"/>
    <property type="evidence" value="ECO:0007669"/>
    <property type="project" value="InterPro"/>
</dbReference>
<evidence type="ECO:0000313" key="9">
    <source>
        <dbReference type="EMBL" id="VYT17217.1"/>
    </source>
</evidence>
<dbReference type="InterPro" id="IPR018062">
    <property type="entry name" value="HTH_AraC-typ_CS"/>
</dbReference>
<proteinExistence type="predicted"/>
<dbReference type="Pfam" id="PF12833">
    <property type="entry name" value="HTH_18"/>
    <property type="match status" value="1"/>
</dbReference>
<evidence type="ECO:0000256" key="2">
    <source>
        <dbReference type="ARBA" id="ARBA00023015"/>
    </source>
</evidence>
<dbReference type="PANTHER" id="PTHR43280">
    <property type="entry name" value="ARAC-FAMILY TRANSCRIPTIONAL REGULATOR"/>
    <property type="match status" value="1"/>
</dbReference>
<dbReference type="CDD" id="cd17536">
    <property type="entry name" value="REC_YesN-like"/>
    <property type="match status" value="1"/>
</dbReference>
<evidence type="ECO:0000256" key="5">
    <source>
        <dbReference type="ARBA" id="ARBA00024867"/>
    </source>
</evidence>
<keyword evidence="6" id="KW-0597">Phosphoprotein</keyword>
<evidence type="ECO:0000256" key="1">
    <source>
        <dbReference type="ARBA" id="ARBA00018672"/>
    </source>
</evidence>
<feature type="domain" description="Response regulatory" evidence="8">
    <location>
        <begin position="8"/>
        <end position="125"/>
    </location>
</feature>
<dbReference type="InterPro" id="IPR001789">
    <property type="entry name" value="Sig_transdc_resp-reg_receiver"/>
</dbReference>
<dbReference type="SUPFAM" id="SSF52172">
    <property type="entry name" value="CheY-like"/>
    <property type="match status" value="1"/>
</dbReference>
<evidence type="ECO:0000256" key="4">
    <source>
        <dbReference type="ARBA" id="ARBA00023163"/>
    </source>
</evidence>
<protein>
    <recommendedName>
        <fullName evidence="1">Stage 0 sporulation protein A homolog</fullName>
    </recommendedName>
</protein>
<dbReference type="InterPro" id="IPR018060">
    <property type="entry name" value="HTH_AraC"/>
</dbReference>
<evidence type="ECO:0000259" key="7">
    <source>
        <dbReference type="PROSITE" id="PS01124"/>
    </source>
</evidence>
<organism evidence="9">
    <name type="scientific">Blautia glucerasea</name>
    <dbReference type="NCBI Taxonomy" id="536633"/>
    <lineage>
        <taxon>Bacteria</taxon>
        <taxon>Bacillati</taxon>
        <taxon>Bacillota</taxon>
        <taxon>Clostridia</taxon>
        <taxon>Lachnospirales</taxon>
        <taxon>Lachnospiraceae</taxon>
        <taxon>Blautia</taxon>
    </lineage>
</organism>
<keyword evidence="2" id="KW-0805">Transcription regulation</keyword>
<evidence type="ECO:0000256" key="3">
    <source>
        <dbReference type="ARBA" id="ARBA00023125"/>
    </source>
</evidence>
<feature type="domain" description="HTH araC/xylS-type" evidence="7">
    <location>
        <begin position="150"/>
        <end position="248"/>
    </location>
</feature>
<dbReference type="PROSITE" id="PS00041">
    <property type="entry name" value="HTH_ARAC_FAMILY_1"/>
    <property type="match status" value="1"/>
</dbReference>
<gene>
    <name evidence="9" type="ORF">BGLFYP119_02098</name>
</gene>
<evidence type="ECO:0000256" key="6">
    <source>
        <dbReference type="PROSITE-ProRule" id="PRU00169"/>
    </source>
</evidence>
<keyword evidence="3" id="KW-0238">DNA-binding</keyword>